<dbReference type="SUPFAM" id="SSF53474">
    <property type="entry name" value="alpha/beta-Hydrolases"/>
    <property type="match status" value="1"/>
</dbReference>
<evidence type="ECO:0000313" key="2">
    <source>
        <dbReference type="Proteomes" id="UP000198994"/>
    </source>
</evidence>
<organism evidence="1 2">
    <name type="scientific">Salipiger thiooxidans</name>
    <dbReference type="NCBI Taxonomy" id="282683"/>
    <lineage>
        <taxon>Bacteria</taxon>
        <taxon>Pseudomonadati</taxon>
        <taxon>Pseudomonadota</taxon>
        <taxon>Alphaproteobacteria</taxon>
        <taxon>Rhodobacterales</taxon>
        <taxon>Roseobacteraceae</taxon>
        <taxon>Salipiger</taxon>
    </lineage>
</organism>
<dbReference type="Gene3D" id="3.40.50.1820">
    <property type="entry name" value="alpha/beta hydrolase"/>
    <property type="match status" value="1"/>
</dbReference>
<evidence type="ECO:0000313" key="1">
    <source>
        <dbReference type="EMBL" id="SDE16715.1"/>
    </source>
</evidence>
<keyword evidence="1" id="KW-0378">Hydrolase</keyword>
<dbReference type="OrthoDB" id="980024at2"/>
<proteinExistence type="predicted"/>
<gene>
    <name evidence="1" type="ORF">SAMN04488105_101295</name>
</gene>
<accession>A0A1G7ARU1</accession>
<keyword evidence="2" id="KW-1185">Reference proteome</keyword>
<sequence length="288" mass="31267">MRILFVHGRAQGGKSSASLLAEWRKALDRGLGSAALSLPGSVSFDQPFYGDTLDDFVTRAKLPSTQELVQMGPGQDQGYELFAQSVLQEMSTSAEISETEIRQQMPEGELQEMGPQNWEWVQALVQVIDGHWPAISGVTIEKFLTDVYLYLDKPAVRKTIDGIVEAALTDQPTVVVGHSLGSVVAYNVLVKHAPRMKLAGFLTIGSPLGIKAITALLGLPRNPAAGRWVNAYDKRDIVALNPLNAKHFPVAPPVSNFSGVRNHTDNRHGIAGYLDDPTVARQLVAFAT</sequence>
<reference evidence="2" key="1">
    <citation type="submission" date="2016-10" db="EMBL/GenBank/DDBJ databases">
        <authorList>
            <person name="Varghese N."/>
            <person name="Submissions S."/>
        </authorList>
    </citation>
    <scope>NUCLEOTIDE SEQUENCE [LARGE SCALE GENOMIC DNA]</scope>
    <source>
        <strain evidence="2">DSM 10146</strain>
    </source>
</reference>
<dbReference type="RefSeq" id="WP_089954510.1">
    <property type="nucleotide sequence ID" value="NZ_FNAV01000001.1"/>
</dbReference>
<dbReference type="EMBL" id="FNAV01000001">
    <property type="protein sequence ID" value="SDE16715.1"/>
    <property type="molecule type" value="Genomic_DNA"/>
</dbReference>
<dbReference type="InterPro" id="IPR029058">
    <property type="entry name" value="AB_hydrolase_fold"/>
</dbReference>
<name>A0A1G7ARU1_9RHOB</name>
<protein>
    <submittedName>
        <fullName evidence="1">Alpha/beta hydrolase family</fullName>
    </submittedName>
</protein>
<dbReference type="Proteomes" id="UP000198994">
    <property type="component" value="Unassembled WGS sequence"/>
</dbReference>
<dbReference type="STRING" id="282683.SAMN04488105_101295"/>
<dbReference type="AlphaFoldDB" id="A0A1G7ARU1"/>
<dbReference type="GO" id="GO:0016787">
    <property type="term" value="F:hydrolase activity"/>
    <property type="evidence" value="ECO:0007669"/>
    <property type="project" value="UniProtKB-KW"/>
</dbReference>